<feature type="binding site" evidence="6">
    <location>
        <position position="102"/>
    </location>
    <ligand>
        <name>S-adenosyl-L-methionine</name>
        <dbReference type="ChEBI" id="CHEBI:59789"/>
    </ligand>
</feature>
<sequence>MLDLPSQTSLNTSPTTDFGYKTIPRAEKTAQVGAVFHSVASKYDLMNDLMSCGMHRLWKKFTVELAHIRRGDKVLDVAGGTGDLSKAFAKRVGEKGKVTLLDINAAMLAVGRDRLIDAGLIENITVLQANAESLPFAEDYFDCLSIAFGLRNVTDKMAALQSMYRVLKPGGRLLVLEFSKPVLNFLQTLYDRYSFNFLPKLGQWIANDAASYQYLVESIRRHPDQESLKSLILEAGFDQCEYHNLSGGIVALHRAWKF</sequence>
<dbReference type="InterPro" id="IPR029063">
    <property type="entry name" value="SAM-dependent_MTases_sf"/>
</dbReference>
<evidence type="ECO:0000313" key="8">
    <source>
        <dbReference type="Proteomes" id="UP000282483"/>
    </source>
</evidence>
<dbReference type="EC" id="2.1.1.163" evidence="6"/>
<dbReference type="CDD" id="cd02440">
    <property type="entry name" value="AdoMet_MTases"/>
    <property type="match status" value="1"/>
</dbReference>
<comment type="catalytic activity">
    <reaction evidence="6">
        <text>a 2-methoxy-6-(all-trans-polyprenyl)benzene-1,4-diol + S-adenosyl-L-methionine = a 5-methoxy-2-methyl-3-(all-trans-polyprenyl)benzene-1,4-diol + S-adenosyl-L-homocysteine + H(+)</text>
        <dbReference type="Rhea" id="RHEA:28286"/>
        <dbReference type="Rhea" id="RHEA-COMP:10858"/>
        <dbReference type="Rhea" id="RHEA-COMP:10859"/>
        <dbReference type="ChEBI" id="CHEBI:15378"/>
        <dbReference type="ChEBI" id="CHEBI:57856"/>
        <dbReference type="ChEBI" id="CHEBI:59789"/>
        <dbReference type="ChEBI" id="CHEBI:84166"/>
        <dbReference type="ChEBI" id="CHEBI:84167"/>
        <dbReference type="EC" id="2.1.1.201"/>
    </reaction>
</comment>
<comment type="pathway">
    <text evidence="6">Cofactor biosynthesis; ubiquinone biosynthesis.</text>
</comment>
<evidence type="ECO:0000256" key="5">
    <source>
        <dbReference type="ARBA" id="ARBA00022691"/>
    </source>
</evidence>
<feature type="binding site" evidence="6">
    <location>
        <position position="81"/>
    </location>
    <ligand>
        <name>S-adenosyl-L-methionine</name>
        <dbReference type="ChEBI" id="CHEBI:59789"/>
    </ligand>
</feature>
<gene>
    <name evidence="6 7" type="primary">ubiE</name>
    <name evidence="7" type="ORF">RVIR1_14380</name>
</gene>
<evidence type="ECO:0000256" key="1">
    <source>
        <dbReference type="ARBA" id="ARBA00022428"/>
    </source>
</evidence>
<keyword evidence="3 6" id="KW-0808">Transferase</keyword>
<accession>A0A2Z5UXN9</accession>
<keyword evidence="2 6" id="KW-0489">Methyltransferase</keyword>
<dbReference type="PANTHER" id="PTHR43591:SF24">
    <property type="entry name" value="2-METHOXY-6-POLYPRENYL-1,4-BENZOQUINOL METHYLASE, MITOCHONDRIAL"/>
    <property type="match status" value="1"/>
</dbReference>
<comment type="catalytic activity">
    <reaction evidence="6">
        <text>a 2-demethylmenaquinol + S-adenosyl-L-methionine = a menaquinol + S-adenosyl-L-homocysteine + H(+)</text>
        <dbReference type="Rhea" id="RHEA:42640"/>
        <dbReference type="Rhea" id="RHEA-COMP:9539"/>
        <dbReference type="Rhea" id="RHEA-COMP:9563"/>
        <dbReference type="ChEBI" id="CHEBI:15378"/>
        <dbReference type="ChEBI" id="CHEBI:18151"/>
        <dbReference type="ChEBI" id="CHEBI:55437"/>
        <dbReference type="ChEBI" id="CHEBI:57856"/>
        <dbReference type="ChEBI" id="CHEBI:59789"/>
        <dbReference type="EC" id="2.1.1.163"/>
    </reaction>
</comment>
<comment type="caution">
    <text evidence="6">Lacks conserved residue(s) required for the propagation of feature annotation.</text>
</comment>
<dbReference type="RefSeq" id="WP_126323406.1">
    <property type="nucleotide sequence ID" value="NZ_AP018005.1"/>
</dbReference>
<dbReference type="NCBIfam" id="NF001244">
    <property type="entry name" value="PRK00216.1-5"/>
    <property type="match status" value="1"/>
</dbReference>
<evidence type="ECO:0000256" key="2">
    <source>
        <dbReference type="ARBA" id="ARBA00022603"/>
    </source>
</evidence>
<dbReference type="PROSITE" id="PS51608">
    <property type="entry name" value="SAM_MT_UBIE"/>
    <property type="match status" value="1"/>
</dbReference>
<dbReference type="KEGG" id="rvi:RVIR1_14380"/>
<dbReference type="EMBL" id="AP018005">
    <property type="protein sequence ID" value="BBB15880.1"/>
    <property type="molecule type" value="Genomic_DNA"/>
</dbReference>
<evidence type="ECO:0000256" key="4">
    <source>
        <dbReference type="ARBA" id="ARBA00022688"/>
    </source>
</evidence>
<dbReference type="GO" id="GO:0009060">
    <property type="term" value="P:aerobic respiration"/>
    <property type="evidence" value="ECO:0007669"/>
    <property type="project" value="UniProtKB-UniRule"/>
</dbReference>
<dbReference type="HAMAP" id="MF_01813">
    <property type="entry name" value="MenG_UbiE_methyltr"/>
    <property type="match status" value="1"/>
</dbReference>
<dbReference type="NCBIfam" id="TIGR01934">
    <property type="entry name" value="MenG_MenH_UbiE"/>
    <property type="match status" value="1"/>
</dbReference>
<dbReference type="Pfam" id="PF01209">
    <property type="entry name" value="Ubie_methyltran"/>
    <property type="match status" value="1"/>
</dbReference>
<dbReference type="InterPro" id="IPR004033">
    <property type="entry name" value="UbiE/COQ5_MeTrFase"/>
</dbReference>
<keyword evidence="1 6" id="KW-0474">Menaquinone biosynthesis</keyword>
<dbReference type="NCBIfam" id="NF001240">
    <property type="entry name" value="PRK00216.1-1"/>
    <property type="match status" value="1"/>
</dbReference>
<keyword evidence="8" id="KW-1185">Reference proteome</keyword>
<dbReference type="UniPathway" id="UPA00232"/>
<comment type="pathway">
    <text evidence="6">Quinol/quinone metabolism; menaquinone biosynthesis; menaquinol from 1,4-dihydroxy-2-naphthoate: step 2/2.</text>
</comment>
<dbReference type="GO" id="GO:0043770">
    <property type="term" value="F:demethylmenaquinone methyltransferase activity"/>
    <property type="evidence" value="ECO:0007669"/>
    <property type="project" value="UniProtKB-UniRule"/>
</dbReference>
<evidence type="ECO:0000313" key="7">
    <source>
        <dbReference type="EMBL" id="BBB15880.1"/>
    </source>
</evidence>
<keyword evidence="7" id="KW-0830">Ubiquinone</keyword>
<comment type="similarity">
    <text evidence="6">Belongs to the class I-like SAM-binding methyltransferase superfamily. MenG/UbiE family.</text>
</comment>
<protein>
    <recommendedName>
        <fullName evidence="6">Ubiquinone/menaquinone biosynthesis C-methyltransferase UbiE</fullName>
        <ecNumber evidence="6">2.1.1.163</ecNumber>
        <ecNumber evidence="6">2.1.1.201</ecNumber>
    </recommendedName>
    <alternativeName>
        <fullName evidence="6">2-methoxy-6-polyprenyl-1,4-benzoquinol methylase</fullName>
    </alternativeName>
    <alternativeName>
        <fullName evidence="6">Demethylmenaquinone methyltransferase</fullName>
    </alternativeName>
</protein>
<feature type="binding site" evidence="6">
    <location>
        <begin position="130"/>
        <end position="131"/>
    </location>
    <ligand>
        <name>S-adenosyl-L-methionine</name>
        <dbReference type="ChEBI" id="CHEBI:59789"/>
    </ligand>
</feature>
<dbReference type="PANTHER" id="PTHR43591">
    <property type="entry name" value="METHYLTRANSFERASE"/>
    <property type="match status" value="1"/>
</dbReference>
<evidence type="ECO:0000256" key="6">
    <source>
        <dbReference type="HAMAP-Rule" id="MF_01813"/>
    </source>
</evidence>
<comment type="function">
    <text evidence="6">Methyltransferase required for the conversion of demethylmenaquinol (DMKH2) to menaquinol (MKH2) and the conversion of 2-polyprenyl-6-methoxy-1,4-benzoquinol (DDMQH2) to 2-polyprenyl-3-methyl-6-methoxy-1,4-benzoquinol (DMQH2).</text>
</comment>
<dbReference type="Proteomes" id="UP000282483">
    <property type="component" value="Chromosome"/>
</dbReference>
<dbReference type="OrthoDB" id="9808140at2"/>
<reference evidence="7 8" key="1">
    <citation type="submission" date="2017-03" db="EMBL/GenBank/DDBJ databases">
        <title>The genome sequence of Candidatus Rickettsiella viridis.</title>
        <authorList>
            <person name="Nikoh N."/>
            <person name="Tsuchida T."/>
            <person name="Yamaguchi K."/>
            <person name="Maeda T."/>
            <person name="Shigenobu S."/>
            <person name="Fukatsu T."/>
        </authorList>
    </citation>
    <scope>NUCLEOTIDE SEQUENCE [LARGE SCALE GENOMIC DNA]</scope>
    <source>
        <strain evidence="7 8">Ap-RA04</strain>
    </source>
</reference>
<dbReference type="GO" id="GO:0032259">
    <property type="term" value="P:methylation"/>
    <property type="evidence" value="ECO:0007669"/>
    <property type="project" value="UniProtKB-KW"/>
</dbReference>
<dbReference type="Gene3D" id="3.40.50.150">
    <property type="entry name" value="Vaccinia Virus protein VP39"/>
    <property type="match status" value="1"/>
</dbReference>
<dbReference type="FunFam" id="3.40.50.150:FF:000014">
    <property type="entry name" value="Ubiquinone/menaquinone biosynthesis C-methyltransferase UbiE"/>
    <property type="match status" value="1"/>
</dbReference>
<dbReference type="PROSITE" id="PS01184">
    <property type="entry name" value="UBIE_2"/>
    <property type="match status" value="1"/>
</dbReference>
<dbReference type="SUPFAM" id="SSF53335">
    <property type="entry name" value="S-adenosyl-L-methionine-dependent methyltransferases"/>
    <property type="match status" value="1"/>
</dbReference>
<dbReference type="GO" id="GO:0009234">
    <property type="term" value="P:menaquinone biosynthetic process"/>
    <property type="evidence" value="ECO:0007669"/>
    <property type="project" value="UniProtKB-UniRule"/>
</dbReference>
<dbReference type="GO" id="GO:0008425">
    <property type="term" value="F:2-methoxy-6-polyprenyl-1,4-benzoquinol methyltransferase activity"/>
    <property type="evidence" value="ECO:0007669"/>
    <property type="project" value="UniProtKB-UniRule"/>
</dbReference>
<dbReference type="PROSITE" id="PS01183">
    <property type="entry name" value="UBIE_1"/>
    <property type="match status" value="1"/>
</dbReference>
<evidence type="ECO:0000256" key="3">
    <source>
        <dbReference type="ARBA" id="ARBA00022679"/>
    </source>
</evidence>
<name>A0A2Z5UXN9_9COXI</name>
<dbReference type="InterPro" id="IPR023576">
    <property type="entry name" value="UbiE/COQ5_MeTrFase_CS"/>
</dbReference>
<keyword evidence="5 6" id="KW-0949">S-adenosyl-L-methionine</keyword>
<dbReference type="AlphaFoldDB" id="A0A2Z5UXN9"/>
<keyword evidence="4 6" id="KW-0831">Ubiquinone biosynthesis</keyword>
<proteinExistence type="inferred from homology"/>
<organism evidence="7 8">
    <name type="scientific">Candidatus Rickettsiella viridis</name>
    <dbReference type="NCBI Taxonomy" id="676208"/>
    <lineage>
        <taxon>Bacteria</taxon>
        <taxon>Pseudomonadati</taxon>
        <taxon>Pseudomonadota</taxon>
        <taxon>Gammaproteobacteria</taxon>
        <taxon>Legionellales</taxon>
        <taxon>Coxiellaceae</taxon>
        <taxon>Rickettsiella</taxon>
    </lineage>
</organism>
<dbReference type="UniPathway" id="UPA00079">
    <property type="reaction ID" value="UER00169"/>
</dbReference>
<dbReference type="EC" id="2.1.1.201" evidence="6"/>